<evidence type="ECO:0000256" key="2">
    <source>
        <dbReference type="ARBA" id="ARBA00022448"/>
    </source>
</evidence>
<evidence type="ECO:0008006" key="9">
    <source>
        <dbReference type="Google" id="ProtNLM"/>
    </source>
</evidence>
<keyword evidence="4 7" id="KW-1133">Transmembrane helix</keyword>
<sequence length="547" mass="60779">VRRQPKSSEPRKTQMADKLENGIPEPQSPPSEATSKDPVGPILGDDASSDPVLEQAAADLEELELPNMFWGSLIMYFGPGIILMMTGIGTSHLVTAPTAGGRFEYTLLWCIPIAYVFKYYGFEMAFRFTNATGSSIVEAYATSWKKWPLWYVMVTTLLQCAIGQAGRLIAAAAVLYYLFTVWAGFAIPTWVYGLVLAVVSVAIILRGSYRAVETSAKAAAGILVISTLAVYLVRPAPPSEFVHFFIIETPAGSWLIIAAFLGLLPTGMDVSLQASEWGKAKRVGMSRIRGQLEILGLAKQFDPFAPRKEDLTVNTAAIPEHARHYASHWFRIGLWDFRFGHVVSGILAVIFLVLSAMWLYPNEVQGVNVMGEIAQIFTRSVGPWMMVVFLVGGFAATFSTAFNYFDGWPRIVGACSRNLFRGTASLPGTAQPQLTSAHRKTWYSEYNIYRMTMVYSLIASVLIIYGYERPVELVLLASALAFFVAPVIFFLNLYYCLTIIPKEDKLFYPSAFARWFSYLSLTIFTGLSGILIWYRVINPFLQLITQG</sequence>
<keyword evidence="3 7" id="KW-0812">Transmembrane</keyword>
<protein>
    <recommendedName>
        <fullName evidence="9">Divalent metal cation transporter</fullName>
    </recommendedName>
</protein>
<feature type="transmembrane region" description="Helical" evidence="7">
    <location>
        <begin position="448"/>
        <end position="467"/>
    </location>
</feature>
<dbReference type="GO" id="GO:0005384">
    <property type="term" value="F:manganese ion transmembrane transporter activity"/>
    <property type="evidence" value="ECO:0007669"/>
    <property type="project" value="TreeGrafter"/>
</dbReference>
<feature type="transmembrane region" description="Helical" evidence="7">
    <location>
        <begin position="106"/>
        <end position="128"/>
    </location>
</feature>
<accession>A0A381YTW0</accession>
<gene>
    <name evidence="8" type="ORF">METZ01_LOCUS132857</name>
</gene>
<feature type="transmembrane region" description="Helical" evidence="7">
    <location>
        <begin position="515"/>
        <end position="534"/>
    </location>
</feature>
<feature type="transmembrane region" description="Helical" evidence="7">
    <location>
        <begin position="73"/>
        <end position="94"/>
    </location>
</feature>
<feature type="transmembrane region" description="Helical" evidence="7">
    <location>
        <begin position="473"/>
        <end position="495"/>
    </location>
</feature>
<proteinExistence type="predicted"/>
<feature type="transmembrane region" description="Helical" evidence="7">
    <location>
        <begin position="253"/>
        <end position="272"/>
    </location>
</feature>
<evidence type="ECO:0000256" key="6">
    <source>
        <dbReference type="SAM" id="MobiDB-lite"/>
    </source>
</evidence>
<keyword evidence="2" id="KW-0813">Transport</keyword>
<evidence type="ECO:0000256" key="1">
    <source>
        <dbReference type="ARBA" id="ARBA00004141"/>
    </source>
</evidence>
<evidence type="ECO:0000256" key="3">
    <source>
        <dbReference type="ARBA" id="ARBA00022692"/>
    </source>
</evidence>
<evidence type="ECO:0000256" key="4">
    <source>
        <dbReference type="ARBA" id="ARBA00022989"/>
    </source>
</evidence>
<organism evidence="8">
    <name type="scientific">marine metagenome</name>
    <dbReference type="NCBI Taxonomy" id="408172"/>
    <lineage>
        <taxon>unclassified sequences</taxon>
        <taxon>metagenomes</taxon>
        <taxon>ecological metagenomes</taxon>
    </lineage>
</organism>
<feature type="transmembrane region" description="Helical" evidence="7">
    <location>
        <begin position="185"/>
        <end position="204"/>
    </location>
</feature>
<feature type="compositionally biased region" description="Basic and acidic residues" evidence="6">
    <location>
        <begin position="1"/>
        <end position="20"/>
    </location>
</feature>
<dbReference type="PANTHER" id="PTHR11706:SF33">
    <property type="entry name" value="NATURAL RESISTANCE-ASSOCIATED MACROPHAGE PROTEIN 2"/>
    <property type="match status" value="1"/>
</dbReference>
<comment type="subcellular location">
    <subcellularLocation>
        <location evidence="1">Membrane</location>
        <topology evidence="1">Multi-pass membrane protein</topology>
    </subcellularLocation>
</comment>
<dbReference type="GO" id="GO:0005886">
    <property type="term" value="C:plasma membrane"/>
    <property type="evidence" value="ECO:0007669"/>
    <property type="project" value="TreeGrafter"/>
</dbReference>
<dbReference type="AlphaFoldDB" id="A0A381YTW0"/>
<feature type="region of interest" description="Disordered" evidence="6">
    <location>
        <begin position="1"/>
        <end position="45"/>
    </location>
</feature>
<evidence type="ECO:0000256" key="7">
    <source>
        <dbReference type="SAM" id="Phobius"/>
    </source>
</evidence>
<dbReference type="GO" id="GO:0015086">
    <property type="term" value="F:cadmium ion transmembrane transporter activity"/>
    <property type="evidence" value="ECO:0007669"/>
    <property type="project" value="TreeGrafter"/>
</dbReference>
<evidence type="ECO:0000313" key="8">
    <source>
        <dbReference type="EMBL" id="SVA80003.1"/>
    </source>
</evidence>
<feature type="non-terminal residue" evidence="8">
    <location>
        <position position="1"/>
    </location>
</feature>
<dbReference type="InterPro" id="IPR001046">
    <property type="entry name" value="NRAMP_fam"/>
</dbReference>
<feature type="transmembrane region" description="Helical" evidence="7">
    <location>
        <begin position="216"/>
        <end position="233"/>
    </location>
</feature>
<dbReference type="PANTHER" id="PTHR11706">
    <property type="entry name" value="SOLUTE CARRIER PROTEIN FAMILY 11 MEMBER"/>
    <property type="match status" value="1"/>
</dbReference>
<feature type="transmembrane region" description="Helical" evidence="7">
    <location>
        <begin position="381"/>
        <end position="402"/>
    </location>
</feature>
<feature type="transmembrane region" description="Helical" evidence="7">
    <location>
        <begin position="339"/>
        <end position="361"/>
    </location>
</feature>
<feature type="transmembrane region" description="Helical" evidence="7">
    <location>
        <begin position="149"/>
        <end position="179"/>
    </location>
</feature>
<keyword evidence="5 7" id="KW-0472">Membrane</keyword>
<dbReference type="EMBL" id="UINC01018957">
    <property type="protein sequence ID" value="SVA80003.1"/>
    <property type="molecule type" value="Genomic_DNA"/>
</dbReference>
<dbReference type="Pfam" id="PF01566">
    <property type="entry name" value="Nramp"/>
    <property type="match status" value="1"/>
</dbReference>
<dbReference type="GO" id="GO:0034755">
    <property type="term" value="P:iron ion transmembrane transport"/>
    <property type="evidence" value="ECO:0007669"/>
    <property type="project" value="TreeGrafter"/>
</dbReference>
<name>A0A381YTW0_9ZZZZ</name>
<dbReference type="NCBIfam" id="NF037982">
    <property type="entry name" value="Nramp_1"/>
    <property type="match status" value="1"/>
</dbReference>
<reference evidence="8" key="1">
    <citation type="submission" date="2018-05" db="EMBL/GenBank/DDBJ databases">
        <authorList>
            <person name="Lanie J.A."/>
            <person name="Ng W.-L."/>
            <person name="Kazmierczak K.M."/>
            <person name="Andrzejewski T.M."/>
            <person name="Davidsen T.M."/>
            <person name="Wayne K.J."/>
            <person name="Tettelin H."/>
            <person name="Glass J.I."/>
            <person name="Rusch D."/>
            <person name="Podicherti R."/>
            <person name="Tsui H.-C.T."/>
            <person name="Winkler M.E."/>
        </authorList>
    </citation>
    <scope>NUCLEOTIDE SEQUENCE</scope>
</reference>
<evidence type="ECO:0000256" key="5">
    <source>
        <dbReference type="ARBA" id="ARBA00023136"/>
    </source>
</evidence>